<reference evidence="1 2" key="1">
    <citation type="journal article" date="2014" name="Genome Biol. Evol.">
        <title>Acetic acid bacteria genomes reveal functional traits for adaptation to life in insect guts.</title>
        <authorList>
            <person name="Chouaia B."/>
            <person name="Gaiarsa S."/>
            <person name="Crotti E."/>
            <person name="Comandatore F."/>
            <person name="Degli Esposti M."/>
            <person name="Ricci I."/>
            <person name="Alma A."/>
            <person name="Favia G."/>
            <person name="Bandi C."/>
            <person name="Daffonchio D."/>
        </authorList>
    </citation>
    <scope>NUCLEOTIDE SEQUENCE [LARGE SCALE GENOMIC DNA]</scope>
    <source>
        <strain evidence="1 2">SF2.1</strain>
    </source>
</reference>
<sequence length="51" mass="5647">MIVRPLLMSRVYAPAFCAFNPACTVPVLELNDLAAICEAAVIWRNFILIPV</sequence>
<dbReference type="Proteomes" id="UP000027583">
    <property type="component" value="Unassembled WGS sequence"/>
</dbReference>
<organism evidence="1 2">
    <name type="scientific">Asaia bogorensis</name>
    <dbReference type="NCBI Taxonomy" id="91915"/>
    <lineage>
        <taxon>Bacteria</taxon>
        <taxon>Pseudomonadati</taxon>
        <taxon>Pseudomonadota</taxon>
        <taxon>Alphaproteobacteria</taxon>
        <taxon>Acetobacterales</taxon>
        <taxon>Acetobacteraceae</taxon>
        <taxon>Asaia</taxon>
    </lineage>
</organism>
<reference evidence="1 2" key="2">
    <citation type="journal article" date="2014" name="PLoS ONE">
        <title>Evolution of mitochondria reconstructed from the energy metabolism of living bacteria.</title>
        <authorList>
            <person name="Degli Esposti M."/>
            <person name="Chouaia B."/>
            <person name="Comandatore F."/>
            <person name="Crotti E."/>
            <person name="Sassera D."/>
            <person name="Lievens P.M."/>
            <person name="Daffonchio D."/>
            <person name="Bandi C."/>
        </authorList>
    </citation>
    <scope>NUCLEOTIDE SEQUENCE [LARGE SCALE GENOMIC DNA]</scope>
    <source>
        <strain evidence="1 2">SF2.1</strain>
    </source>
</reference>
<dbReference type="AlphaFoldDB" id="A0A060QLD8"/>
<comment type="caution">
    <text evidence="1">The sequence shown here is derived from an EMBL/GenBank/DDBJ whole genome shotgun (WGS) entry which is preliminary data.</text>
</comment>
<proteinExistence type="predicted"/>
<evidence type="ECO:0000313" key="2">
    <source>
        <dbReference type="Proteomes" id="UP000027583"/>
    </source>
</evidence>
<gene>
    <name evidence="1" type="ORF">ASAP_2207</name>
</gene>
<accession>A0A060QLD8</accession>
<name>A0A060QLD8_9PROT</name>
<protein>
    <submittedName>
        <fullName evidence="1">Uncharacterized protein</fullName>
    </submittedName>
</protein>
<dbReference type="EMBL" id="CBLX010000014">
    <property type="protein sequence ID" value="CDG40252.1"/>
    <property type="molecule type" value="Genomic_DNA"/>
</dbReference>
<dbReference type="Gene3D" id="3.40.30.10">
    <property type="entry name" value="Glutaredoxin"/>
    <property type="match status" value="1"/>
</dbReference>
<evidence type="ECO:0000313" key="1">
    <source>
        <dbReference type="EMBL" id="CDG40252.1"/>
    </source>
</evidence>